<reference evidence="4" key="1">
    <citation type="journal article" date="2019" name="Int. J. Syst. Evol. Microbiol.">
        <title>The Global Catalogue of Microorganisms (GCM) 10K type strain sequencing project: providing services to taxonomists for standard genome sequencing and annotation.</title>
        <authorList>
            <consortium name="The Broad Institute Genomics Platform"/>
            <consortium name="The Broad Institute Genome Sequencing Center for Infectious Disease"/>
            <person name="Wu L."/>
            <person name="Ma J."/>
        </authorList>
    </citation>
    <scope>NUCLEOTIDE SEQUENCE [LARGE SCALE GENOMIC DNA]</scope>
    <source>
        <strain evidence="4">JCM 18055</strain>
    </source>
</reference>
<dbReference type="Gene3D" id="3.40.50.720">
    <property type="entry name" value="NAD(P)-binding Rossmann-like Domain"/>
    <property type="match status" value="1"/>
</dbReference>
<proteinExistence type="predicted"/>
<sequence>MRIVVTGATGNIGTAVLRRLAREDHDLVGVARRVPAGPVADGQPATWRSVDLTRTTPEELARVVAGADAVVHLAWGFQPSHDLRYLRELGVGGTRRVVTAAATARVPHLVHMSSIGAYSPRRDDTPVDESWPTDGVPSSRYSRHKAAGERILDEAEAEGAVPTITRLRPGIVGQHSAGSALLRYGVPGLVPARALAWLPVLPLDRRLAIPVVHADDVADAVARVLDRGAAGAFNLAADPPLTAPDIARVLGAPLVHVPSAVLRPAMSAAWHLRLQQVDTGWLDMAFALPLIDSTRARTELGWSPTKDAVAVFREVVDGMRTAASGPTAVLRPRTVAGATRDALLHGHVGRRSRP</sequence>
<dbReference type="PANTHER" id="PTHR48079:SF6">
    <property type="entry name" value="NAD(P)-BINDING DOMAIN-CONTAINING PROTEIN-RELATED"/>
    <property type="match status" value="1"/>
</dbReference>
<keyword evidence="4" id="KW-1185">Reference proteome</keyword>
<dbReference type="Pfam" id="PF01370">
    <property type="entry name" value="Epimerase"/>
    <property type="match status" value="1"/>
</dbReference>
<evidence type="ECO:0000256" key="1">
    <source>
        <dbReference type="SAM" id="MobiDB-lite"/>
    </source>
</evidence>
<feature type="domain" description="NAD-dependent epimerase/dehydratase" evidence="2">
    <location>
        <begin position="3"/>
        <end position="235"/>
    </location>
</feature>
<dbReference type="Proteomes" id="UP001500325">
    <property type="component" value="Unassembled WGS sequence"/>
</dbReference>
<dbReference type="EMBL" id="BAABIC010000024">
    <property type="protein sequence ID" value="GAA4707358.1"/>
    <property type="molecule type" value="Genomic_DNA"/>
</dbReference>
<evidence type="ECO:0000313" key="3">
    <source>
        <dbReference type="EMBL" id="GAA4707358.1"/>
    </source>
</evidence>
<evidence type="ECO:0000313" key="4">
    <source>
        <dbReference type="Proteomes" id="UP001500325"/>
    </source>
</evidence>
<gene>
    <name evidence="3" type="ORF">GCM10023215_55310</name>
</gene>
<dbReference type="InterPro" id="IPR036291">
    <property type="entry name" value="NAD(P)-bd_dom_sf"/>
</dbReference>
<dbReference type="RefSeq" id="WP_345383694.1">
    <property type="nucleotide sequence ID" value="NZ_BAABIC010000024.1"/>
</dbReference>
<organism evidence="3 4">
    <name type="scientific">Pseudonocardia yuanmonensis</name>
    <dbReference type="NCBI Taxonomy" id="1095914"/>
    <lineage>
        <taxon>Bacteria</taxon>
        <taxon>Bacillati</taxon>
        <taxon>Actinomycetota</taxon>
        <taxon>Actinomycetes</taxon>
        <taxon>Pseudonocardiales</taxon>
        <taxon>Pseudonocardiaceae</taxon>
        <taxon>Pseudonocardia</taxon>
    </lineage>
</organism>
<accession>A0ABP8XIC1</accession>
<name>A0ABP8XIC1_9PSEU</name>
<feature type="region of interest" description="Disordered" evidence="1">
    <location>
        <begin position="120"/>
        <end position="143"/>
    </location>
</feature>
<dbReference type="PANTHER" id="PTHR48079">
    <property type="entry name" value="PROTEIN YEEZ"/>
    <property type="match status" value="1"/>
</dbReference>
<evidence type="ECO:0000259" key="2">
    <source>
        <dbReference type="Pfam" id="PF01370"/>
    </source>
</evidence>
<protein>
    <submittedName>
        <fullName evidence="3">NAD-dependent epimerase/dehydratase family protein</fullName>
    </submittedName>
</protein>
<dbReference type="SUPFAM" id="SSF51735">
    <property type="entry name" value="NAD(P)-binding Rossmann-fold domains"/>
    <property type="match status" value="1"/>
</dbReference>
<dbReference type="InterPro" id="IPR051783">
    <property type="entry name" value="NAD(P)-dependent_oxidoreduct"/>
</dbReference>
<dbReference type="InterPro" id="IPR001509">
    <property type="entry name" value="Epimerase_deHydtase"/>
</dbReference>
<comment type="caution">
    <text evidence="3">The sequence shown here is derived from an EMBL/GenBank/DDBJ whole genome shotgun (WGS) entry which is preliminary data.</text>
</comment>